<dbReference type="PANTHER" id="PTHR13035:SF0">
    <property type="entry name" value="PROTEIN N-TERMINAL GLUTAMINE AMIDOHYDROLASE"/>
    <property type="match status" value="1"/>
</dbReference>
<evidence type="ECO:0000256" key="5">
    <source>
        <dbReference type="ARBA" id="ARBA00021247"/>
    </source>
</evidence>
<evidence type="ECO:0000313" key="12">
    <source>
        <dbReference type="Proteomes" id="UP000267096"/>
    </source>
</evidence>
<reference evidence="13" key="1">
    <citation type="submission" date="2017-02" db="UniProtKB">
        <authorList>
            <consortium name="WormBaseParasite"/>
        </authorList>
    </citation>
    <scope>IDENTIFICATION</scope>
</reference>
<sequence>MVYDLDSTLSFPCTLREYWTKAIRTDIMLNKKFHVTQCIWASAVHECTDTSLTQSQTNAFLRTDSNYIVKFHERCFRVIKANEFLKNFSSDRRHMRNDHGDFIQPPPRWSPIFDKSIFLRTGHNLDDFISMDHGILSDISTVYDEETFQQVFVDDTL</sequence>
<proteinExistence type="inferred from homology"/>
<evidence type="ECO:0000256" key="7">
    <source>
        <dbReference type="ARBA" id="ARBA00029677"/>
    </source>
</evidence>
<comment type="catalytic activity">
    <reaction evidence="8 9">
        <text>N-terminal L-glutaminyl-[protein] + H2O = N-terminal L-glutamyl-[protein] + NH4(+)</text>
        <dbReference type="Rhea" id="RHEA:50680"/>
        <dbReference type="Rhea" id="RHEA-COMP:12668"/>
        <dbReference type="Rhea" id="RHEA-COMP:12777"/>
        <dbReference type="ChEBI" id="CHEBI:15377"/>
        <dbReference type="ChEBI" id="CHEBI:28938"/>
        <dbReference type="ChEBI" id="CHEBI:64721"/>
        <dbReference type="ChEBI" id="CHEBI:64722"/>
        <dbReference type="EC" id="3.5.1.122"/>
    </reaction>
</comment>
<gene>
    <name evidence="11" type="ORF">ASIM_LOCUS15382</name>
</gene>
<dbReference type="OrthoDB" id="191192at2759"/>
<evidence type="ECO:0000256" key="3">
    <source>
        <dbReference type="ARBA" id="ARBA00011245"/>
    </source>
</evidence>
<evidence type="ECO:0000256" key="2">
    <source>
        <dbReference type="ARBA" id="ARBA00008985"/>
    </source>
</evidence>
<evidence type="ECO:0000259" key="10">
    <source>
        <dbReference type="Pfam" id="PF09764"/>
    </source>
</evidence>
<dbReference type="GO" id="GO:0008418">
    <property type="term" value="F:protein-N-terminal asparagine amidohydrolase activity"/>
    <property type="evidence" value="ECO:0007669"/>
    <property type="project" value="UniProtKB-UniRule"/>
</dbReference>
<organism evidence="13">
    <name type="scientific">Anisakis simplex</name>
    <name type="common">Herring worm</name>
    <dbReference type="NCBI Taxonomy" id="6269"/>
    <lineage>
        <taxon>Eukaryota</taxon>
        <taxon>Metazoa</taxon>
        <taxon>Ecdysozoa</taxon>
        <taxon>Nematoda</taxon>
        <taxon>Chromadorea</taxon>
        <taxon>Rhabditida</taxon>
        <taxon>Spirurina</taxon>
        <taxon>Ascaridomorpha</taxon>
        <taxon>Ascaridoidea</taxon>
        <taxon>Anisakidae</taxon>
        <taxon>Anisakis</taxon>
        <taxon>Anisakis simplex complex</taxon>
    </lineage>
</organism>
<evidence type="ECO:0000256" key="8">
    <source>
        <dbReference type="ARBA" id="ARBA00048768"/>
    </source>
</evidence>
<keyword evidence="12" id="KW-1185">Reference proteome</keyword>
<keyword evidence="6 9" id="KW-0378">Hydrolase</keyword>
<dbReference type="GO" id="GO:0070773">
    <property type="term" value="F:protein-N-terminal glutamine amidohydrolase activity"/>
    <property type="evidence" value="ECO:0007669"/>
    <property type="project" value="UniProtKB-UniRule"/>
</dbReference>
<dbReference type="Pfam" id="PF09764">
    <property type="entry name" value="Nt_Gln_amidase"/>
    <property type="match status" value="2"/>
</dbReference>
<dbReference type="WBParaSite" id="ASIM_0001597501-mRNA-1">
    <property type="protein sequence ID" value="ASIM_0001597501-mRNA-1"/>
    <property type="gene ID" value="ASIM_0001597501"/>
</dbReference>
<dbReference type="InterPro" id="IPR037132">
    <property type="entry name" value="N_Gln_amidohydro_ab_roll_sf"/>
</dbReference>
<name>A0A0M3K4T4_ANISI</name>
<dbReference type="InterPro" id="IPR023128">
    <property type="entry name" value="Prot_N_Gln_amidohydro_ab_roll"/>
</dbReference>
<dbReference type="Gene3D" id="3.10.620.10">
    <property type="entry name" value="Protein N-terminal glutamine amidohydrolase, alpha beta roll"/>
    <property type="match status" value="1"/>
</dbReference>
<dbReference type="GO" id="GO:0005634">
    <property type="term" value="C:nucleus"/>
    <property type="evidence" value="ECO:0007669"/>
    <property type="project" value="TreeGrafter"/>
</dbReference>
<dbReference type="AlphaFoldDB" id="A0A0M3K4T4"/>
<dbReference type="PANTHER" id="PTHR13035">
    <property type="entry name" value="PROTEIN N-TERMINAL GLUTAMINE AMIDOHYDROLASE"/>
    <property type="match status" value="1"/>
</dbReference>
<evidence type="ECO:0000256" key="6">
    <source>
        <dbReference type="ARBA" id="ARBA00022801"/>
    </source>
</evidence>
<comment type="similarity">
    <text evidence="2 9">Belongs to the NTAQ1 family.</text>
</comment>
<feature type="domain" description="Protein N-terminal glutamine amidohydrolase alpha beta roll" evidence="10">
    <location>
        <begin position="1"/>
        <end position="34"/>
    </location>
</feature>
<evidence type="ECO:0000256" key="1">
    <source>
        <dbReference type="ARBA" id="ARBA00003923"/>
    </source>
</evidence>
<comment type="function">
    <text evidence="1 9">Mediates the side-chain deamidation of N-terminal glutamine residues to glutamate, an important step in N-end rule pathway of protein degradation. Conversion of the resulting N-terminal glutamine to glutamate renders the protein susceptible to arginylation, polyubiquitination and degradation as specified by the N-end rule. Does not act on substrates with internal or C-terminal glutamine and does not act on non-glutamine residues in any position.</text>
</comment>
<dbReference type="InterPro" id="IPR039733">
    <property type="entry name" value="NTAQ1"/>
</dbReference>
<protein>
    <recommendedName>
        <fullName evidence="5 9">Protein N-terminal glutamine amidohydrolase</fullName>
        <ecNumber evidence="4 9">3.5.1.122</ecNumber>
    </recommendedName>
    <alternativeName>
        <fullName evidence="7 9">Protein NH2-terminal glutamine deamidase</fullName>
    </alternativeName>
</protein>
<accession>A0A0M3K4T4</accession>
<reference evidence="11 12" key="2">
    <citation type="submission" date="2018-11" db="EMBL/GenBank/DDBJ databases">
        <authorList>
            <consortium name="Pathogen Informatics"/>
        </authorList>
    </citation>
    <scope>NUCLEOTIDE SEQUENCE [LARGE SCALE GENOMIC DNA]</scope>
</reference>
<comment type="subunit">
    <text evidence="3 9">Monomer.</text>
</comment>
<feature type="domain" description="Protein N-terminal glutamine amidohydrolase alpha beta roll" evidence="10">
    <location>
        <begin position="63"/>
        <end position="152"/>
    </location>
</feature>
<dbReference type="EMBL" id="UYRR01032288">
    <property type="protein sequence ID" value="VDK54984.1"/>
    <property type="molecule type" value="Genomic_DNA"/>
</dbReference>
<evidence type="ECO:0000256" key="9">
    <source>
        <dbReference type="RuleBase" id="RU367082"/>
    </source>
</evidence>
<evidence type="ECO:0000313" key="11">
    <source>
        <dbReference type="EMBL" id="VDK54984.1"/>
    </source>
</evidence>
<dbReference type="EC" id="3.5.1.122" evidence="4 9"/>
<evidence type="ECO:0000313" key="13">
    <source>
        <dbReference type="WBParaSite" id="ASIM_0001597501-mRNA-1"/>
    </source>
</evidence>
<evidence type="ECO:0000256" key="4">
    <source>
        <dbReference type="ARBA" id="ARBA00012718"/>
    </source>
</evidence>
<dbReference type="GO" id="GO:0005829">
    <property type="term" value="C:cytosol"/>
    <property type="evidence" value="ECO:0007669"/>
    <property type="project" value="TreeGrafter"/>
</dbReference>
<dbReference type="Proteomes" id="UP000267096">
    <property type="component" value="Unassembled WGS sequence"/>
</dbReference>